<accession>A0AAW0A894</accession>
<dbReference type="InterPro" id="IPR052974">
    <property type="entry name" value="GH79_Enzymes"/>
</dbReference>
<dbReference type="EMBL" id="JAWWNJ010000079">
    <property type="protein sequence ID" value="KAK7002412.1"/>
    <property type="molecule type" value="Genomic_DNA"/>
</dbReference>
<dbReference type="SUPFAM" id="SSF51445">
    <property type="entry name" value="(Trans)glycosidases"/>
    <property type="match status" value="1"/>
</dbReference>
<dbReference type="Gene3D" id="3.20.20.80">
    <property type="entry name" value="Glycosidases"/>
    <property type="match status" value="1"/>
</dbReference>
<dbReference type="Gene3D" id="2.60.40.1180">
    <property type="entry name" value="Golgi alpha-mannosidase II"/>
    <property type="match status" value="1"/>
</dbReference>
<reference evidence="3 4" key="1">
    <citation type="journal article" date="2024" name="J Genomics">
        <title>Draft genome sequencing and assembly of Favolaschia claudopus CIRM-BRFM 2984 isolated from oak limbs.</title>
        <authorList>
            <person name="Navarro D."/>
            <person name="Drula E."/>
            <person name="Chaduli D."/>
            <person name="Cazenave R."/>
            <person name="Ahrendt S."/>
            <person name="Wang J."/>
            <person name="Lipzen A."/>
            <person name="Daum C."/>
            <person name="Barry K."/>
            <person name="Grigoriev I.V."/>
            <person name="Favel A."/>
            <person name="Rosso M.N."/>
            <person name="Martin F."/>
        </authorList>
    </citation>
    <scope>NUCLEOTIDE SEQUENCE [LARGE SCALE GENOMIC DNA]</scope>
    <source>
        <strain evidence="3 4">CIRM-BRFM 2984</strain>
    </source>
</reference>
<keyword evidence="1" id="KW-0732">Signal</keyword>
<name>A0AAW0A894_9AGAR</name>
<feature type="domain" description="Beta-glucuronidase C-terminal" evidence="2">
    <location>
        <begin position="408"/>
        <end position="510"/>
    </location>
</feature>
<feature type="signal peptide" evidence="1">
    <location>
        <begin position="1"/>
        <end position="19"/>
    </location>
</feature>
<dbReference type="Pfam" id="PF16862">
    <property type="entry name" value="Glyco_hydro_79C"/>
    <property type="match status" value="1"/>
</dbReference>
<dbReference type="InterPro" id="IPR013780">
    <property type="entry name" value="Glyco_hydro_b"/>
</dbReference>
<organism evidence="3 4">
    <name type="scientific">Favolaschia claudopus</name>
    <dbReference type="NCBI Taxonomy" id="2862362"/>
    <lineage>
        <taxon>Eukaryota</taxon>
        <taxon>Fungi</taxon>
        <taxon>Dikarya</taxon>
        <taxon>Basidiomycota</taxon>
        <taxon>Agaricomycotina</taxon>
        <taxon>Agaricomycetes</taxon>
        <taxon>Agaricomycetidae</taxon>
        <taxon>Agaricales</taxon>
        <taxon>Marasmiineae</taxon>
        <taxon>Mycenaceae</taxon>
        <taxon>Favolaschia</taxon>
    </lineage>
</organism>
<dbReference type="AlphaFoldDB" id="A0AAW0A894"/>
<dbReference type="InterPro" id="IPR031728">
    <property type="entry name" value="GlcAase_C"/>
</dbReference>
<proteinExistence type="predicted"/>
<protein>
    <submittedName>
        <fullName evidence="3">Glycoside hydrolase family 79 protein</fullName>
    </submittedName>
</protein>
<sequence>MRFFHFASIAAALPASIVAQNATVVFRPPGTPDKARTVPQGYIGLGIEMKSFPDYMGHGSPNKLTRFLLSQIASRTNTPVPIRVGGTSMDNSLFSPKLTTNFTLPIGNLTQCRLHTNITIGQPWVDAFAYLNGSLARYTLQIPLARKNVTNGIDFANACLRKMPGGLGQVDALEIGNEPNLYAADGCEGKDRGPNFTPEVYARGWSGYARRLQGGVQGMAGTPREFQALAVASRADLSVWNLTKIFTPLDRGGHVKTVSQHYYQGLATGTLQEQLLTHKTTVSKMEHNFRENVAFSQAHNISLVLGEVGPALGGEGAINPSLFRTLGAALWSLDFLLYGMSMGITRVSMQQGTNFRMSAWQPVNGGTAHPKAVHGNFHGLVAAADFIGTGGDFKIRTLPFDDHPEIVGYAGYNSEKLTKVFVLNLHVWNGQGDRSKRDVSLRNLGADVKRVRVSRLTSPNGAADEGNISWAGQQFTAENGGTVQPKGEKPTLRNVNNATSVVVAASEAVLVELLRS</sequence>
<dbReference type="PANTHER" id="PTHR36183">
    <property type="entry name" value="BETA-GLUCURONIDASE"/>
    <property type="match status" value="1"/>
</dbReference>
<evidence type="ECO:0000259" key="2">
    <source>
        <dbReference type="Pfam" id="PF16862"/>
    </source>
</evidence>
<feature type="chain" id="PRO_5043698794" evidence="1">
    <location>
        <begin position="20"/>
        <end position="516"/>
    </location>
</feature>
<dbReference type="GO" id="GO:0016787">
    <property type="term" value="F:hydrolase activity"/>
    <property type="evidence" value="ECO:0007669"/>
    <property type="project" value="UniProtKB-KW"/>
</dbReference>
<dbReference type="InterPro" id="IPR017853">
    <property type="entry name" value="GH"/>
</dbReference>
<comment type="caution">
    <text evidence="3">The sequence shown here is derived from an EMBL/GenBank/DDBJ whole genome shotgun (WGS) entry which is preliminary data.</text>
</comment>
<dbReference type="Proteomes" id="UP001362999">
    <property type="component" value="Unassembled WGS sequence"/>
</dbReference>
<dbReference type="PANTHER" id="PTHR36183:SF2">
    <property type="entry name" value="BETA-GLUCURONIDASE C-TERMINAL DOMAIN-CONTAINING PROTEIN"/>
    <property type="match status" value="1"/>
</dbReference>
<evidence type="ECO:0000313" key="4">
    <source>
        <dbReference type="Proteomes" id="UP001362999"/>
    </source>
</evidence>
<evidence type="ECO:0000313" key="3">
    <source>
        <dbReference type="EMBL" id="KAK7002412.1"/>
    </source>
</evidence>
<keyword evidence="3" id="KW-0378">Hydrolase</keyword>
<evidence type="ECO:0000256" key="1">
    <source>
        <dbReference type="SAM" id="SignalP"/>
    </source>
</evidence>
<gene>
    <name evidence="3" type="ORF">R3P38DRAFT_2557196</name>
</gene>
<keyword evidence="4" id="KW-1185">Reference proteome</keyword>